<keyword evidence="4" id="KW-1185">Reference proteome</keyword>
<dbReference type="EMBL" id="CAXKWB010001803">
    <property type="protein sequence ID" value="CAL4065526.1"/>
    <property type="molecule type" value="Genomic_DNA"/>
</dbReference>
<comment type="caution">
    <text evidence="3">The sequence shown here is derived from an EMBL/GenBank/DDBJ whole genome shotgun (WGS) entry which is preliminary data.</text>
</comment>
<evidence type="ECO:0000256" key="1">
    <source>
        <dbReference type="SAM" id="MobiDB-lite"/>
    </source>
</evidence>
<keyword evidence="2" id="KW-0472">Membrane</keyword>
<keyword evidence="2" id="KW-0812">Transmembrane</keyword>
<feature type="transmembrane region" description="Helical" evidence="2">
    <location>
        <begin position="33"/>
        <end position="55"/>
    </location>
</feature>
<gene>
    <name evidence="3" type="ORF">MNOR_LOCUS4854</name>
</gene>
<evidence type="ECO:0000256" key="2">
    <source>
        <dbReference type="SAM" id="Phobius"/>
    </source>
</evidence>
<feature type="transmembrane region" description="Helical" evidence="2">
    <location>
        <begin position="61"/>
        <end position="77"/>
    </location>
</feature>
<evidence type="ECO:0000313" key="4">
    <source>
        <dbReference type="Proteomes" id="UP001497623"/>
    </source>
</evidence>
<organism evidence="3 4">
    <name type="scientific">Meganyctiphanes norvegica</name>
    <name type="common">Northern krill</name>
    <name type="synonym">Thysanopoda norvegica</name>
    <dbReference type="NCBI Taxonomy" id="48144"/>
    <lineage>
        <taxon>Eukaryota</taxon>
        <taxon>Metazoa</taxon>
        <taxon>Ecdysozoa</taxon>
        <taxon>Arthropoda</taxon>
        <taxon>Crustacea</taxon>
        <taxon>Multicrustacea</taxon>
        <taxon>Malacostraca</taxon>
        <taxon>Eumalacostraca</taxon>
        <taxon>Eucarida</taxon>
        <taxon>Euphausiacea</taxon>
        <taxon>Euphausiidae</taxon>
        <taxon>Meganyctiphanes</taxon>
    </lineage>
</organism>
<evidence type="ECO:0000313" key="3">
    <source>
        <dbReference type="EMBL" id="CAL4065526.1"/>
    </source>
</evidence>
<proteinExistence type="predicted"/>
<keyword evidence="2" id="KW-1133">Transmembrane helix</keyword>
<sequence>MRQKLQNVPWSSPEKLNSYGKKNGQNRLKTDEALGFLAGCAILGVLLAVKCLNFFLHRRHYLSPIFIFLTLEFMFLWHNEYFRNIFHILCICEKKLMSQNWKVDIRTINLMPQHLIFEQK</sequence>
<feature type="compositionally biased region" description="Polar residues" evidence="1">
    <location>
        <begin position="1"/>
        <end position="10"/>
    </location>
</feature>
<reference evidence="3 4" key="1">
    <citation type="submission" date="2024-05" db="EMBL/GenBank/DDBJ databases">
        <authorList>
            <person name="Wallberg A."/>
        </authorList>
    </citation>
    <scope>NUCLEOTIDE SEQUENCE [LARGE SCALE GENOMIC DNA]</scope>
</reference>
<name>A0AAV2PUG1_MEGNR</name>
<dbReference type="AlphaFoldDB" id="A0AAV2PUG1"/>
<accession>A0AAV2PUG1</accession>
<dbReference type="Proteomes" id="UP001497623">
    <property type="component" value="Unassembled WGS sequence"/>
</dbReference>
<protein>
    <submittedName>
        <fullName evidence="3">Uncharacterized protein</fullName>
    </submittedName>
</protein>
<feature type="region of interest" description="Disordered" evidence="1">
    <location>
        <begin position="1"/>
        <end position="25"/>
    </location>
</feature>